<dbReference type="GO" id="GO:0008061">
    <property type="term" value="F:chitin binding"/>
    <property type="evidence" value="ECO:0007669"/>
    <property type="project" value="UniProtKB-KW"/>
</dbReference>
<reference evidence="5" key="1">
    <citation type="submission" date="2018-12" db="EMBL/GenBank/DDBJ databases">
        <title>The complete genome of Metarhizium rileyi, a key fungal pathogen of Lepidoptera.</title>
        <authorList>
            <person name="Binneck E."/>
            <person name="Lastra C.C.L."/>
            <person name="Sosa-Gomez D.R."/>
        </authorList>
    </citation>
    <scope>NUCLEOTIDE SEQUENCE [LARGE SCALE GENOMIC DNA]</scope>
    <source>
        <strain evidence="5">Cep018-CH2</strain>
    </source>
</reference>
<dbReference type="InterPro" id="IPR001002">
    <property type="entry name" value="Chitin-bd_1"/>
</dbReference>
<proteinExistence type="predicted"/>
<evidence type="ECO:0000313" key="5">
    <source>
        <dbReference type="Proteomes" id="UP000317257"/>
    </source>
</evidence>
<dbReference type="InterPro" id="IPR018371">
    <property type="entry name" value="Chitin-binding_1_CS"/>
</dbReference>
<organism evidence="4 5">
    <name type="scientific">Metarhizium rileyi (strain RCEF 4871)</name>
    <name type="common">Nomuraea rileyi</name>
    <dbReference type="NCBI Taxonomy" id="1649241"/>
    <lineage>
        <taxon>Eukaryota</taxon>
        <taxon>Fungi</taxon>
        <taxon>Dikarya</taxon>
        <taxon>Ascomycota</taxon>
        <taxon>Pezizomycotina</taxon>
        <taxon>Sordariomycetes</taxon>
        <taxon>Hypocreomycetidae</taxon>
        <taxon>Hypocreales</taxon>
        <taxon>Clavicipitaceae</taxon>
        <taxon>Metarhizium</taxon>
    </lineage>
</organism>
<feature type="domain" description="GH18" evidence="3">
    <location>
        <begin position="69"/>
        <end position="226"/>
    </location>
</feature>
<dbReference type="Gene3D" id="3.20.20.80">
    <property type="entry name" value="Glycosidases"/>
    <property type="match status" value="1"/>
</dbReference>
<evidence type="ECO:0000256" key="2">
    <source>
        <dbReference type="ARBA" id="ARBA00023026"/>
    </source>
</evidence>
<dbReference type="Pfam" id="PF00187">
    <property type="entry name" value="Chitin_bind_1"/>
    <property type="match status" value="1"/>
</dbReference>
<keyword evidence="2" id="KW-0843">Virulence</keyword>
<dbReference type="PROSITE" id="PS00026">
    <property type="entry name" value="CHIT_BIND_I_1"/>
    <property type="match status" value="1"/>
</dbReference>
<dbReference type="CDD" id="cd00598">
    <property type="entry name" value="GH18_chitinase-like"/>
    <property type="match status" value="1"/>
</dbReference>
<evidence type="ECO:0000259" key="3">
    <source>
        <dbReference type="PROSITE" id="PS51910"/>
    </source>
</evidence>
<keyword evidence="1" id="KW-0147">Chitin-binding</keyword>
<protein>
    <recommendedName>
        <fullName evidence="3">GH18 domain-containing protein</fullName>
    </recommendedName>
</protein>
<dbReference type="PANTHER" id="PTHR11177">
    <property type="entry name" value="CHITINASE"/>
    <property type="match status" value="1"/>
</dbReference>
<sequence>MSQVSAPRLIQFHGKFNDEDMTLSADQSDKCPLNVCCSKRGFCGYTYEFCEGNEVKRPSCSNSDTSVDRVIGYYEEGWATSNRGCNALRLEEIPYGAYTHLVFSFATINPKTFEVSPGNYKTEDIMERLGTMKLLQPNTTFSDVAASKANINTFLSSLVKLIDKLNFDGVDINWGCLVAPDRHGRGEDYENIITFIKKLCERWTSPAEACPWLSPPATNTSSTSTL</sequence>
<evidence type="ECO:0000313" key="4">
    <source>
        <dbReference type="EMBL" id="TWU73422.1"/>
    </source>
</evidence>
<dbReference type="Pfam" id="PF00704">
    <property type="entry name" value="Glyco_hydro_18"/>
    <property type="match status" value="1"/>
</dbReference>
<gene>
    <name evidence="4" type="ORF">ED733_004044</name>
</gene>
<dbReference type="SUPFAM" id="SSF57016">
    <property type="entry name" value="Plant lectins/antimicrobial peptides"/>
    <property type="match status" value="1"/>
</dbReference>
<dbReference type="InterPro" id="IPR001223">
    <property type="entry name" value="Glyco_hydro18_cat"/>
</dbReference>
<dbReference type="Proteomes" id="UP000317257">
    <property type="component" value="Unassembled WGS sequence"/>
</dbReference>
<dbReference type="PROSITE" id="PS51910">
    <property type="entry name" value="GH18_2"/>
    <property type="match status" value="1"/>
</dbReference>
<dbReference type="SUPFAM" id="SSF51445">
    <property type="entry name" value="(Trans)glycosidases"/>
    <property type="match status" value="1"/>
</dbReference>
<evidence type="ECO:0000256" key="1">
    <source>
        <dbReference type="ARBA" id="ARBA00022669"/>
    </source>
</evidence>
<comment type="caution">
    <text evidence="4">The sequence shown here is derived from an EMBL/GenBank/DDBJ whole genome shotgun (WGS) entry which is preliminary data.</text>
</comment>
<dbReference type="CDD" id="cd00035">
    <property type="entry name" value="ChtBD1"/>
    <property type="match status" value="1"/>
</dbReference>
<dbReference type="Gene3D" id="3.30.60.10">
    <property type="entry name" value="Endochitinase-like"/>
    <property type="match status" value="1"/>
</dbReference>
<dbReference type="InterPro" id="IPR017853">
    <property type="entry name" value="GH"/>
</dbReference>
<dbReference type="InterPro" id="IPR036861">
    <property type="entry name" value="Endochitinase-like_sf"/>
</dbReference>
<dbReference type="InterPro" id="IPR050314">
    <property type="entry name" value="Glycosyl_Hydrlase_18"/>
</dbReference>
<dbReference type="EMBL" id="SBHS01000018">
    <property type="protein sequence ID" value="TWU73422.1"/>
    <property type="molecule type" value="Genomic_DNA"/>
</dbReference>
<name>A0A5C6G6K8_METRR</name>
<dbReference type="PANTHER" id="PTHR11177:SF333">
    <property type="entry name" value="CHITINASE"/>
    <property type="match status" value="1"/>
</dbReference>
<accession>A0A5C6G6K8</accession>
<dbReference type="AlphaFoldDB" id="A0A5C6G6K8"/>
<dbReference type="GO" id="GO:0005975">
    <property type="term" value="P:carbohydrate metabolic process"/>
    <property type="evidence" value="ECO:0007669"/>
    <property type="project" value="InterPro"/>
</dbReference>